<evidence type="ECO:0000256" key="6">
    <source>
        <dbReference type="ARBA" id="ARBA00023033"/>
    </source>
</evidence>
<keyword evidence="3 7" id="KW-0479">Metal-binding</keyword>
<reference evidence="9 10" key="1">
    <citation type="journal article" date="2024" name="Front Chem Biol">
        <title>Unveiling the potential of Daldinia eschscholtzii MFLUCC 19-0629 through bioactivity and bioinformatics studies for enhanced sustainable agriculture production.</title>
        <authorList>
            <person name="Brooks S."/>
            <person name="Weaver J.A."/>
            <person name="Klomchit A."/>
            <person name="Alharthi S.A."/>
            <person name="Onlamun T."/>
            <person name="Nurani R."/>
            <person name="Vong T.K."/>
            <person name="Alberti F."/>
            <person name="Greco C."/>
        </authorList>
    </citation>
    <scope>NUCLEOTIDE SEQUENCE [LARGE SCALE GENOMIC DNA]</scope>
    <source>
        <strain evidence="9">MFLUCC 19-0629</strain>
    </source>
</reference>
<dbReference type="EMBL" id="JBANMG010000009">
    <property type="protein sequence ID" value="KAK6949292.1"/>
    <property type="molecule type" value="Genomic_DNA"/>
</dbReference>
<name>A0AAX6MAS3_9PEZI</name>
<feature type="transmembrane region" description="Helical" evidence="8">
    <location>
        <begin position="17"/>
        <end position="36"/>
    </location>
</feature>
<evidence type="ECO:0000256" key="5">
    <source>
        <dbReference type="ARBA" id="ARBA00023004"/>
    </source>
</evidence>
<evidence type="ECO:0000256" key="1">
    <source>
        <dbReference type="ARBA" id="ARBA00001971"/>
    </source>
</evidence>
<evidence type="ECO:0000256" key="4">
    <source>
        <dbReference type="ARBA" id="ARBA00023002"/>
    </source>
</evidence>
<comment type="cofactor">
    <cofactor evidence="1 7">
        <name>heme</name>
        <dbReference type="ChEBI" id="CHEBI:30413"/>
    </cofactor>
</comment>
<dbReference type="PRINTS" id="PR00465">
    <property type="entry name" value="EP450IV"/>
</dbReference>
<dbReference type="Gene3D" id="1.10.630.10">
    <property type="entry name" value="Cytochrome P450"/>
    <property type="match status" value="1"/>
</dbReference>
<evidence type="ECO:0008006" key="11">
    <source>
        <dbReference type="Google" id="ProtNLM"/>
    </source>
</evidence>
<dbReference type="InterPro" id="IPR002403">
    <property type="entry name" value="Cyt_P450_E_grp-IV"/>
</dbReference>
<keyword evidence="6" id="KW-0503">Monooxygenase</keyword>
<keyword evidence="4" id="KW-0560">Oxidoreductase</keyword>
<sequence length="479" mass="54230">MSYVSWLAATVTALNRLHLLVATLFILFIVLILLALKPPKYVVSEQFPLINKSFAWEPRLFARLRWAVFCREILQAAYDKAGGKPYRLERGDADYVVLPASTIPELNRLPPDILNTRKHHSFSLLGHLTGMDVILKTSYHVKTLLGRISPAINEATPLMAERMTARLNHLFPQEIGVWASIDPVDALPILVWLLPAKWRLLKGWRTWDRIVIPEVRRRLQEKDFDPSKRGDLISWMLHDAKTPIERDEHVLCHLCAAVIAGATYSTANLASEALVELVANPDILDEVRSEIKQKHAEIGGQWDLAALDSLYKLESALKETSRLSPGAALVYQRVVQRDVQLSCGVQLKRGQFIAVTSQEGIMAYTANKDVLGHIPDTYDGMRFYNEDLERHKATPFSGINGPLLTWGSGRWACPGRIVANMMIKVLMVELLDKYEFEFVKGKKPGVIRIHEFLMLNPMANIRVRRREKPLCGIVIAPTR</sequence>
<proteinExistence type="inferred from homology"/>
<accession>A0AAX6MAS3</accession>
<evidence type="ECO:0000256" key="2">
    <source>
        <dbReference type="ARBA" id="ARBA00010617"/>
    </source>
</evidence>
<dbReference type="PANTHER" id="PTHR46206:SF4">
    <property type="entry name" value="P450, PUTATIVE (EUROFUNG)-RELATED"/>
    <property type="match status" value="1"/>
</dbReference>
<dbReference type="GO" id="GO:0020037">
    <property type="term" value="F:heme binding"/>
    <property type="evidence" value="ECO:0007669"/>
    <property type="project" value="InterPro"/>
</dbReference>
<dbReference type="SUPFAM" id="SSF48264">
    <property type="entry name" value="Cytochrome P450"/>
    <property type="match status" value="1"/>
</dbReference>
<keyword evidence="7" id="KW-0349">Heme</keyword>
<protein>
    <recommendedName>
        <fullName evidence="11">Cytochrome P450</fullName>
    </recommendedName>
</protein>
<keyword evidence="8" id="KW-0812">Transmembrane</keyword>
<organism evidence="9 10">
    <name type="scientific">Daldinia eschscholtzii</name>
    <dbReference type="NCBI Taxonomy" id="292717"/>
    <lineage>
        <taxon>Eukaryota</taxon>
        <taxon>Fungi</taxon>
        <taxon>Dikarya</taxon>
        <taxon>Ascomycota</taxon>
        <taxon>Pezizomycotina</taxon>
        <taxon>Sordariomycetes</taxon>
        <taxon>Xylariomycetidae</taxon>
        <taxon>Xylariales</taxon>
        <taxon>Hypoxylaceae</taxon>
        <taxon>Daldinia</taxon>
    </lineage>
</organism>
<dbReference type="GO" id="GO:0004497">
    <property type="term" value="F:monooxygenase activity"/>
    <property type="evidence" value="ECO:0007669"/>
    <property type="project" value="UniProtKB-KW"/>
</dbReference>
<evidence type="ECO:0000313" key="10">
    <source>
        <dbReference type="Proteomes" id="UP001369815"/>
    </source>
</evidence>
<dbReference type="GO" id="GO:0016705">
    <property type="term" value="F:oxidoreductase activity, acting on paired donors, with incorporation or reduction of molecular oxygen"/>
    <property type="evidence" value="ECO:0007669"/>
    <property type="project" value="InterPro"/>
</dbReference>
<keyword evidence="5 7" id="KW-0408">Iron</keyword>
<keyword evidence="8" id="KW-1133">Transmembrane helix</keyword>
<evidence type="ECO:0000256" key="3">
    <source>
        <dbReference type="ARBA" id="ARBA00022723"/>
    </source>
</evidence>
<evidence type="ECO:0000256" key="8">
    <source>
        <dbReference type="SAM" id="Phobius"/>
    </source>
</evidence>
<keyword evidence="10" id="KW-1185">Reference proteome</keyword>
<dbReference type="Proteomes" id="UP001369815">
    <property type="component" value="Unassembled WGS sequence"/>
</dbReference>
<keyword evidence="8" id="KW-0472">Membrane</keyword>
<feature type="binding site" description="axial binding residue" evidence="7">
    <location>
        <position position="413"/>
    </location>
    <ligand>
        <name>heme</name>
        <dbReference type="ChEBI" id="CHEBI:30413"/>
    </ligand>
    <ligandPart>
        <name>Fe</name>
        <dbReference type="ChEBI" id="CHEBI:18248"/>
    </ligandPart>
</feature>
<comment type="caution">
    <text evidence="9">The sequence shown here is derived from an EMBL/GenBank/DDBJ whole genome shotgun (WGS) entry which is preliminary data.</text>
</comment>
<dbReference type="Pfam" id="PF00067">
    <property type="entry name" value="p450"/>
    <property type="match status" value="1"/>
</dbReference>
<dbReference type="PANTHER" id="PTHR46206">
    <property type="entry name" value="CYTOCHROME P450"/>
    <property type="match status" value="1"/>
</dbReference>
<dbReference type="InterPro" id="IPR001128">
    <property type="entry name" value="Cyt_P450"/>
</dbReference>
<dbReference type="AlphaFoldDB" id="A0AAX6MAS3"/>
<dbReference type="GO" id="GO:0005506">
    <property type="term" value="F:iron ion binding"/>
    <property type="evidence" value="ECO:0007669"/>
    <property type="project" value="InterPro"/>
</dbReference>
<dbReference type="InterPro" id="IPR036396">
    <property type="entry name" value="Cyt_P450_sf"/>
</dbReference>
<evidence type="ECO:0000313" key="9">
    <source>
        <dbReference type="EMBL" id="KAK6949292.1"/>
    </source>
</evidence>
<dbReference type="CDD" id="cd11041">
    <property type="entry name" value="CYP503A1-like"/>
    <property type="match status" value="1"/>
</dbReference>
<comment type="similarity">
    <text evidence="2">Belongs to the cytochrome P450 family.</text>
</comment>
<gene>
    <name evidence="9" type="ORF">Daesc_009366</name>
</gene>
<evidence type="ECO:0000256" key="7">
    <source>
        <dbReference type="PIRSR" id="PIRSR602403-1"/>
    </source>
</evidence>